<evidence type="ECO:0000313" key="1">
    <source>
        <dbReference type="EMBL" id="CAK7227531.1"/>
    </source>
</evidence>
<accession>A0ABP0C6M9</accession>
<keyword evidence="2" id="KW-1185">Reference proteome</keyword>
<comment type="caution">
    <text evidence="1">The sequence shown here is derived from an EMBL/GenBank/DDBJ whole genome shotgun (WGS) entry which is preliminary data.</text>
</comment>
<sequence length="274" mass="30105">MIESTTLADAQVVVIGLNALTTAIIQDLLAFGAQHITIVTDAETEAHSSIRNDSGVSIMHTTVQDLLERDDGTALLRDSNLVLAANSPRPVELALSHLRDKEVPERPLIIMRGKENACKMRCQYRALHLSSSQVATFVALEDELLPWTDAKRDLVAATVEELVPSDDDNNFAAYLAAARAFLGDYDKHDAWPTAENYDRVAATVPNAFRSAQQEQFLRQLCQGGLAAPSWSIRLLARVVALDARRLLTGDAQPHNNTELQDVIRIATERRGVCV</sequence>
<dbReference type="EMBL" id="CAWUHC010000066">
    <property type="protein sequence ID" value="CAK7227531.1"/>
    <property type="molecule type" value="Genomic_DNA"/>
</dbReference>
<protein>
    <recommendedName>
        <fullName evidence="3">THIF-type NAD/FAD binding fold domain-containing protein</fullName>
    </recommendedName>
</protein>
<reference evidence="1 2" key="1">
    <citation type="submission" date="2024-01" db="EMBL/GenBank/DDBJ databases">
        <authorList>
            <person name="Allen C."/>
            <person name="Tagirdzhanova G."/>
        </authorList>
    </citation>
    <scope>NUCLEOTIDE SEQUENCE [LARGE SCALE GENOMIC DNA]</scope>
</reference>
<dbReference type="Proteomes" id="UP001642406">
    <property type="component" value="Unassembled WGS sequence"/>
</dbReference>
<evidence type="ECO:0008006" key="3">
    <source>
        <dbReference type="Google" id="ProtNLM"/>
    </source>
</evidence>
<proteinExistence type="predicted"/>
<gene>
    <name evidence="1" type="ORF">SBRCBS47491_006601</name>
</gene>
<evidence type="ECO:0000313" key="2">
    <source>
        <dbReference type="Proteomes" id="UP001642406"/>
    </source>
</evidence>
<name>A0ABP0C6M9_9PEZI</name>
<organism evidence="1 2">
    <name type="scientific">Sporothrix bragantina</name>
    <dbReference type="NCBI Taxonomy" id="671064"/>
    <lineage>
        <taxon>Eukaryota</taxon>
        <taxon>Fungi</taxon>
        <taxon>Dikarya</taxon>
        <taxon>Ascomycota</taxon>
        <taxon>Pezizomycotina</taxon>
        <taxon>Sordariomycetes</taxon>
        <taxon>Sordariomycetidae</taxon>
        <taxon>Ophiostomatales</taxon>
        <taxon>Ophiostomataceae</taxon>
        <taxon>Sporothrix</taxon>
    </lineage>
</organism>